<dbReference type="Proteomes" id="UP000249495">
    <property type="component" value="Chromosome 1"/>
</dbReference>
<gene>
    <name evidence="4" type="ORF">NCTC12278_01878</name>
</gene>
<dbReference type="InterPro" id="IPR039532">
    <property type="entry name" value="TetR_C_Firmicutes"/>
</dbReference>
<dbReference type="GO" id="GO:0003677">
    <property type="term" value="F:DNA binding"/>
    <property type="evidence" value="ECO:0007669"/>
    <property type="project" value="UniProtKB-UniRule"/>
</dbReference>
<dbReference type="Gene3D" id="1.10.357.10">
    <property type="entry name" value="Tetracycline Repressor, domain 2"/>
    <property type="match status" value="1"/>
</dbReference>
<feature type="domain" description="HTH tetR-type" evidence="3">
    <location>
        <begin position="7"/>
        <end position="67"/>
    </location>
</feature>
<evidence type="ECO:0000256" key="1">
    <source>
        <dbReference type="ARBA" id="ARBA00023125"/>
    </source>
</evidence>
<evidence type="ECO:0000259" key="3">
    <source>
        <dbReference type="PROSITE" id="PS50977"/>
    </source>
</evidence>
<proteinExistence type="predicted"/>
<dbReference type="InterPro" id="IPR009057">
    <property type="entry name" value="Homeodomain-like_sf"/>
</dbReference>
<evidence type="ECO:0000313" key="5">
    <source>
        <dbReference type="Proteomes" id="UP000249495"/>
    </source>
</evidence>
<dbReference type="EMBL" id="LS483343">
    <property type="protein sequence ID" value="SQF41276.1"/>
    <property type="molecule type" value="Genomic_DNA"/>
</dbReference>
<organism evidence="4 5">
    <name type="scientific">Streptococcus ferus</name>
    <dbReference type="NCBI Taxonomy" id="1345"/>
    <lineage>
        <taxon>Bacteria</taxon>
        <taxon>Bacillati</taxon>
        <taxon>Bacillota</taxon>
        <taxon>Bacilli</taxon>
        <taxon>Lactobacillales</taxon>
        <taxon>Streptococcaceae</taxon>
        <taxon>Streptococcus</taxon>
    </lineage>
</organism>
<dbReference type="InterPro" id="IPR050624">
    <property type="entry name" value="HTH-type_Tx_Regulator"/>
</dbReference>
<keyword evidence="1 2" id="KW-0238">DNA-binding</keyword>
<protein>
    <submittedName>
        <fullName evidence="4">Transcriptional regulator</fullName>
    </submittedName>
</protein>
<feature type="DNA-binding region" description="H-T-H motif" evidence="2">
    <location>
        <begin position="30"/>
        <end position="49"/>
    </location>
</feature>
<dbReference type="InterPro" id="IPR001647">
    <property type="entry name" value="HTH_TetR"/>
</dbReference>
<evidence type="ECO:0000313" key="4">
    <source>
        <dbReference type="EMBL" id="SQF41276.1"/>
    </source>
</evidence>
<dbReference type="PANTHER" id="PTHR43479">
    <property type="entry name" value="ACREF/ENVCD OPERON REPRESSOR-RELATED"/>
    <property type="match status" value="1"/>
</dbReference>
<dbReference type="OrthoDB" id="9810250at2"/>
<dbReference type="Pfam" id="PF14278">
    <property type="entry name" value="TetR_C_8"/>
    <property type="match status" value="1"/>
</dbReference>
<dbReference type="AlphaFoldDB" id="A0A2X3WAD2"/>
<reference evidence="4 5" key="1">
    <citation type="submission" date="2018-06" db="EMBL/GenBank/DDBJ databases">
        <authorList>
            <consortium name="Pathogen Informatics"/>
            <person name="Doyle S."/>
        </authorList>
    </citation>
    <scope>NUCLEOTIDE SEQUENCE [LARGE SCALE GENOMIC DNA]</scope>
    <source>
        <strain evidence="4 5">NCTC12278</strain>
    </source>
</reference>
<dbReference type="SUPFAM" id="SSF46689">
    <property type="entry name" value="Homeodomain-like"/>
    <property type="match status" value="1"/>
</dbReference>
<dbReference type="Pfam" id="PF00440">
    <property type="entry name" value="TetR_N"/>
    <property type="match status" value="1"/>
</dbReference>
<dbReference type="STRING" id="1123303.GCA_000372425_01127"/>
<sequence length="187" mass="21914">MTNPKKEQTKQVLEATLAQLLEKQSFDDISTTQLAAAAKISRSGFYTHYRDKYELIERYQQRLFNQLEYIFDKHTDNSQGAVLEIFEFLNREPLFAALLSRNGSRDIQDYIKNKFKRLMLNDIQDTDRALSRGFRHNLQEKKLFPSEIEYGAVFLVNALFGVCQRWIEGGKKESPQQITDVIFKMMT</sequence>
<dbReference type="PANTHER" id="PTHR43479:SF7">
    <property type="entry name" value="TETR-FAMILY TRANSCRIPTIONAL REGULATOR"/>
    <property type="match status" value="1"/>
</dbReference>
<evidence type="ECO:0000256" key="2">
    <source>
        <dbReference type="PROSITE-ProRule" id="PRU00335"/>
    </source>
</evidence>
<accession>A0A2X3WAD2</accession>
<keyword evidence="5" id="KW-1185">Reference proteome</keyword>
<dbReference type="RefSeq" id="WP_018030451.1">
    <property type="nucleotide sequence ID" value="NZ_CAMCCF010000010.1"/>
</dbReference>
<name>A0A2X3WAD2_9STRE</name>
<dbReference type="PROSITE" id="PS50977">
    <property type="entry name" value="HTH_TETR_2"/>
    <property type="match status" value="1"/>
</dbReference>
<dbReference type="KEGG" id="sfer:NCTC12278_01878"/>